<dbReference type="AlphaFoldDB" id="A0A4C1XTJ0"/>
<evidence type="ECO:0000313" key="3">
    <source>
        <dbReference type="Proteomes" id="UP000299102"/>
    </source>
</evidence>
<keyword evidence="3" id="KW-1185">Reference proteome</keyword>
<accession>A0A4C1XTJ0</accession>
<organism evidence="2 3">
    <name type="scientific">Eumeta variegata</name>
    <name type="common">Bagworm moth</name>
    <name type="synonym">Eumeta japonica</name>
    <dbReference type="NCBI Taxonomy" id="151549"/>
    <lineage>
        <taxon>Eukaryota</taxon>
        <taxon>Metazoa</taxon>
        <taxon>Ecdysozoa</taxon>
        <taxon>Arthropoda</taxon>
        <taxon>Hexapoda</taxon>
        <taxon>Insecta</taxon>
        <taxon>Pterygota</taxon>
        <taxon>Neoptera</taxon>
        <taxon>Endopterygota</taxon>
        <taxon>Lepidoptera</taxon>
        <taxon>Glossata</taxon>
        <taxon>Ditrysia</taxon>
        <taxon>Tineoidea</taxon>
        <taxon>Psychidae</taxon>
        <taxon>Oiketicinae</taxon>
        <taxon>Eumeta</taxon>
    </lineage>
</organism>
<dbReference type="Proteomes" id="UP000299102">
    <property type="component" value="Unassembled WGS sequence"/>
</dbReference>
<gene>
    <name evidence="2" type="ORF">EVAR_98146_1</name>
</gene>
<protein>
    <submittedName>
        <fullName evidence="2">Uncharacterized protein</fullName>
    </submittedName>
</protein>
<feature type="compositionally biased region" description="Basic residues" evidence="1">
    <location>
        <begin position="53"/>
        <end position="63"/>
    </location>
</feature>
<dbReference type="EMBL" id="BGZK01000931">
    <property type="protein sequence ID" value="GBP65525.1"/>
    <property type="molecule type" value="Genomic_DNA"/>
</dbReference>
<feature type="region of interest" description="Disordered" evidence="1">
    <location>
        <begin position="44"/>
        <end position="63"/>
    </location>
</feature>
<name>A0A4C1XTJ0_EUMVA</name>
<evidence type="ECO:0000256" key="1">
    <source>
        <dbReference type="SAM" id="MobiDB-lite"/>
    </source>
</evidence>
<reference evidence="2 3" key="1">
    <citation type="journal article" date="2019" name="Commun. Biol.">
        <title>The bagworm genome reveals a unique fibroin gene that provides high tensile strength.</title>
        <authorList>
            <person name="Kono N."/>
            <person name="Nakamura H."/>
            <person name="Ohtoshi R."/>
            <person name="Tomita M."/>
            <person name="Numata K."/>
            <person name="Arakawa K."/>
        </authorList>
    </citation>
    <scope>NUCLEOTIDE SEQUENCE [LARGE SCALE GENOMIC DNA]</scope>
</reference>
<evidence type="ECO:0000313" key="2">
    <source>
        <dbReference type="EMBL" id="GBP65525.1"/>
    </source>
</evidence>
<sequence length="210" mass="22927">MYPEVFLLIGHFVRHASRTTLTERKCTADNIAFPTKAHKAAARVGAAPAATGRQRRRPPARVRLSRRRPVVAKRAASPTSRVYFRGKSVQLLSAHCTFRKGFSFTRESRDGAQCARVKCAPAGADRAAASAAAVQRQRFNYVSQQAISMWRARAGAGVSRYRRMAGLLGRARGLLLRFIIEEECINYDNPSRRAAGGGAPGAAASIRAFV</sequence>
<comment type="caution">
    <text evidence="2">The sequence shown here is derived from an EMBL/GenBank/DDBJ whole genome shotgun (WGS) entry which is preliminary data.</text>
</comment>
<proteinExistence type="predicted"/>